<accession>A0ACA9Q1D0</accession>
<protein>
    <submittedName>
        <fullName evidence="1">27432_t:CDS:1</fullName>
    </submittedName>
</protein>
<name>A0ACA9Q1D0_9GLOM</name>
<keyword evidence="2" id="KW-1185">Reference proteome</keyword>
<comment type="caution">
    <text evidence="1">The sequence shown here is derived from an EMBL/GenBank/DDBJ whole genome shotgun (WGS) entry which is preliminary data.</text>
</comment>
<feature type="non-terminal residue" evidence="1">
    <location>
        <position position="67"/>
    </location>
</feature>
<reference evidence="1" key="1">
    <citation type="submission" date="2021-06" db="EMBL/GenBank/DDBJ databases">
        <authorList>
            <person name="Kallberg Y."/>
            <person name="Tangrot J."/>
            <person name="Rosling A."/>
        </authorList>
    </citation>
    <scope>NUCLEOTIDE SEQUENCE</scope>
    <source>
        <strain evidence="1">MA461A</strain>
    </source>
</reference>
<evidence type="ECO:0000313" key="2">
    <source>
        <dbReference type="Proteomes" id="UP000789920"/>
    </source>
</evidence>
<proteinExistence type="predicted"/>
<evidence type="ECO:0000313" key="1">
    <source>
        <dbReference type="EMBL" id="CAG8732200.1"/>
    </source>
</evidence>
<dbReference type="Proteomes" id="UP000789920">
    <property type="component" value="Unassembled WGS sequence"/>
</dbReference>
<sequence length="67" mass="7831">MDQNIKSNILLENKEIEEIVTKLLDKKNIFNDNRIVAMIQAKKNKELIRQEAKNENEVPDLPVIITE</sequence>
<organism evidence="1 2">
    <name type="scientific">Racocetra persica</name>
    <dbReference type="NCBI Taxonomy" id="160502"/>
    <lineage>
        <taxon>Eukaryota</taxon>
        <taxon>Fungi</taxon>
        <taxon>Fungi incertae sedis</taxon>
        <taxon>Mucoromycota</taxon>
        <taxon>Glomeromycotina</taxon>
        <taxon>Glomeromycetes</taxon>
        <taxon>Diversisporales</taxon>
        <taxon>Gigasporaceae</taxon>
        <taxon>Racocetra</taxon>
    </lineage>
</organism>
<gene>
    <name evidence="1" type="ORF">RPERSI_LOCUS12274</name>
</gene>
<dbReference type="EMBL" id="CAJVQC010026132">
    <property type="protein sequence ID" value="CAG8732200.1"/>
    <property type="molecule type" value="Genomic_DNA"/>
</dbReference>